<dbReference type="Proteomes" id="UP000613177">
    <property type="component" value="Unassembled WGS sequence"/>
</dbReference>
<organism evidence="2 3">
    <name type="scientific">Thamnidium elegans</name>
    <dbReference type="NCBI Taxonomy" id="101142"/>
    <lineage>
        <taxon>Eukaryota</taxon>
        <taxon>Fungi</taxon>
        <taxon>Fungi incertae sedis</taxon>
        <taxon>Mucoromycota</taxon>
        <taxon>Mucoromycotina</taxon>
        <taxon>Mucoromycetes</taxon>
        <taxon>Mucorales</taxon>
        <taxon>Mucorineae</taxon>
        <taxon>Mucoraceae</taxon>
        <taxon>Thamnidium</taxon>
    </lineage>
</organism>
<gene>
    <name evidence="2" type="ORF">INT48_004064</name>
</gene>
<accession>A0A8H7VS49</accession>
<feature type="compositionally biased region" description="Basic residues" evidence="1">
    <location>
        <begin position="389"/>
        <end position="400"/>
    </location>
</feature>
<proteinExistence type="predicted"/>
<dbReference type="EMBL" id="JAEPRE010000282">
    <property type="protein sequence ID" value="KAG2229357.1"/>
    <property type="molecule type" value="Genomic_DNA"/>
</dbReference>
<protein>
    <submittedName>
        <fullName evidence="2">Uncharacterized protein</fullName>
    </submittedName>
</protein>
<evidence type="ECO:0000256" key="1">
    <source>
        <dbReference type="SAM" id="MobiDB-lite"/>
    </source>
</evidence>
<name>A0A8H7VS49_9FUNG</name>
<sequence length="400" mass="44859">MVDTKPRNTTLKKLAKWNPSSPSSAGMSSVPPLSSDAPFTRVHHDQLQQGALYIIKIKQVSLAMFEGWNDDMCCFSILRSEVEPLRWSDARQLPGDFDIYDAFDECGNPPIHLWSKYLKVLVPRNWFCMFEEAKRRQRDWHMRQQQQHQQLIRRSMVQEHDQNEYYYPPAPEQDPTTATTAINDSATGSHTDAVYSNTDVSSMSLNHQGSTTESLIAPSIVASTNIIDPIMMNPEHISNLHHHSSVTSTSTNVTRSRVLSSTPSYRENSPIERSGSIMDREQIRRHLAPGQAKLTTRSSGSVVTLDSTVTTLSPLNKSPTLNHHRSKELVHGIPEEHSSDQNDAIKTESNISAMSNELDFPHDSDRFSIRSDISAANSPSLKPSVSSKSHNRASVKKLFG</sequence>
<feature type="region of interest" description="Disordered" evidence="1">
    <location>
        <begin position="244"/>
        <end position="271"/>
    </location>
</feature>
<feature type="region of interest" description="Disordered" evidence="1">
    <location>
        <begin position="375"/>
        <end position="400"/>
    </location>
</feature>
<keyword evidence="3" id="KW-1185">Reference proteome</keyword>
<evidence type="ECO:0000313" key="3">
    <source>
        <dbReference type="Proteomes" id="UP000613177"/>
    </source>
</evidence>
<feature type="non-terminal residue" evidence="2">
    <location>
        <position position="1"/>
    </location>
</feature>
<evidence type="ECO:0000313" key="2">
    <source>
        <dbReference type="EMBL" id="KAG2229357.1"/>
    </source>
</evidence>
<dbReference type="AlphaFoldDB" id="A0A8H7VS49"/>
<feature type="compositionally biased region" description="Low complexity" evidence="1">
    <location>
        <begin position="245"/>
        <end position="262"/>
    </location>
</feature>
<reference evidence="2" key="1">
    <citation type="submission" date="2021-01" db="EMBL/GenBank/DDBJ databases">
        <title>Metabolic potential, ecology and presence of endohyphal bacteria is reflected in genomic diversity of Mucoromycotina.</title>
        <authorList>
            <person name="Muszewska A."/>
            <person name="Okrasinska A."/>
            <person name="Steczkiewicz K."/>
            <person name="Drgas O."/>
            <person name="Orlowska M."/>
            <person name="Perlinska-Lenart U."/>
            <person name="Aleksandrzak-Piekarczyk T."/>
            <person name="Szatraj K."/>
            <person name="Zielenkiewicz U."/>
            <person name="Pilsyk S."/>
            <person name="Malc E."/>
            <person name="Mieczkowski P."/>
            <person name="Kruszewska J.S."/>
            <person name="Biernat P."/>
            <person name="Pawlowska J."/>
        </authorList>
    </citation>
    <scope>NUCLEOTIDE SEQUENCE</scope>
    <source>
        <strain evidence="2">WA0000018081</strain>
    </source>
</reference>
<feature type="compositionally biased region" description="Low complexity" evidence="1">
    <location>
        <begin position="375"/>
        <end position="388"/>
    </location>
</feature>
<comment type="caution">
    <text evidence="2">The sequence shown here is derived from an EMBL/GenBank/DDBJ whole genome shotgun (WGS) entry which is preliminary data.</text>
</comment>